<feature type="chain" id="PRO_5001990313" description="Lipoprotein" evidence="1">
    <location>
        <begin position="28"/>
        <end position="185"/>
    </location>
</feature>
<evidence type="ECO:0000313" key="2">
    <source>
        <dbReference type="EMBL" id="KGO78841.1"/>
    </source>
</evidence>
<accession>A0A0A2LHZ4</accession>
<comment type="caution">
    <text evidence="2">The sequence shown here is derived from an EMBL/GenBank/DDBJ whole genome shotgun (WGS) entry which is preliminary data.</text>
</comment>
<sequence>MFINNKTFNIMKKIFLLLSVVSLFTLSSCVDDDPDVVYNNTDNYFEAEVFEVNQATFSFDANTGYYTSFYELNPALYPADMILVYRLKDVVNGSDVWEMIPKTLYYDNGDYVEFDFDFTRNDIVFYMGANYDLGTDPNFLQNQVFRVVIIPGYDNSARIDLTDYNNVIKEFNVDESNIKTLQPKK</sequence>
<evidence type="ECO:0000313" key="3">
    <source>
        <dbReference type="Proteomes" id="UP000030129"/>
    </source>
</evidence>
<protein>
    <recommendedName>
        <fullName evidence="4">Lipoprotein</fullName>
    </recommendedName>
</protein>
<proteinExistence type="predicted"/>
<dbReference type="PROSITE" id="PS51257">
    <property type="entry name" value="PROKAR_LIPOPROTEIN"/>
    <property type="match status" value="1"/>
</dbReference>
<keyword evidence="3" id="KW-1185">Reference proteome</keyword>
<feature type="signal peptide" evidence="1">
    <location>
        <begin position="1"/>
        <end position="27"/>
    </location>
</feature>
<dbReference type="STRING" id="1406840.Q763_16275"/>
<organism evidence="2 3">
    <name type="scientific">Flavobacterium beibuense F44-8</name>
    <dbReference type="NCBI Taxonomy" id="1406840"/>
    <lineage>
        <taxon>Bacteria</taxon>
        <taxon>Pseudomonadati</taxon>
        <taxon>Bacteroidota</taxon>
        <taxon>Flavobacteriia</taxon>
        <taxon>Flavobacteriales</taxon>
        <taxon>Flavobacteriaceae</taxon>
        <taxon>Flavobacterium</taxon>
    </lineage>
</organism>
<keyword evidence="1" id="KW-0732">Signal</keyword>
<reference evidence="2 3" key="1">
    <citation type="submission" date="2013-09" db="EMBL/GenBank/DDBJ databases">
        <authorList>
            <person name="Zeng Z."/>
            <person name="Chen C."/>
        </authorList>
    </citation>
    <scope>NUCLEOTIDE SEQUENCE [LARGE SCALE GENOMIC DNA]</scope>
    <source>
        <strain evidence="2 3">F44-8</strain>
    </source>
</reference>
<gene>
    <name evidence="2" type="ORF">Q763_16275</name>
</gene>
<dbReference type="eggNOG" id="ENOG5032UAD">
    <property type="taxonomic scope" value="Bacteria"/>
</dbReference>
<evidence type="ECO:0000256" key="1">
    <source>
        <dbReference type="SAM" id="SignalP"/>
    </source>
</evidence>
<dbReference type="AlphaFoldDB" id="A0A0A2LHZ4"/>
<evidence type="ECO:0008006" key="4">
    <source>
        <dbReference type="Google" id="ProtNLM"/>
    </source>
</evidence>
<name>A0A0A2LHZ4_9FLAO</name>
<dbReference type="EMBL" id="JRLV01000025">
    <property type="protein sequence ID" value="KGO78841.1"/>
    <property type="molecule type" value="Genomic_DNA"/>
</dbReference>
<dbReference type="Proteomes" id="UP000030129">
    <property type="component" value="Unassembled WGS sequence"/>
</dbReference>